<feature type="transmembrane region" description="Helical" evidence="12">
    <location>
        <begin position="382"/>
        <end position="402"/>
    </location>
</feature>
<dbReference type="InterPro" id="IPR038377">
    <property type="entry name" value="Na/Glc_symporter_sf"/>
</dbReference>
<feature type="transmembrane region" description="Helical" evidence="12">
    <location>
        <begin position="192"/>
        <end position="219"/>
    </location>
</feature>
<feature type="transmembrane region" description="Helical" evidence="12">
    <location>
        <begin position="277"/>
        <end position="302"/>
    </location>
</feature>
<dbReference type="Proteomes" id="UP000762676">
    <property type="component" value="Unassembled WGS sequence"/>
</dbReference>
<feature type="transmembrane region" description="Helical" evidence="12">
    <location>
        <begin position="124"/>
        <end position="146"/>
    </location>
</feature>
<evidence type="ECO:0000313" key="14">
    <source>
        <dbReference type="Proteomes" id="UP000762676"/>
    </source>
</evidence>
<keyword evidence="7" id="KW-0915">Sodium</keyword>
<organism evidence="13 14">
    <name type="scientific">Elysia marginata</name>
    <dbReference type="NCBI Taxonomy" id="1093978"/>
    <lineage>
        <taxon>Eukaryota</taxon>
        <taxon>Metazoa</taxon>
        <taxon>Spiralia</taxon>
        <taxon>Lophotrochozoa</taxon>
        <taxon>Mollusca</taxon>
        <taxon>Gastropoda</taxon>
        <taxon>Heterobranchia</taxon>
        <taxon>Euthyneura</taxon>
        <taxon>Panpulmonata</taxon>
        <taxon>Sacoglossa</taxon>
        <taxon>Placobranchoidea</taxon>
        <taxon>Plakobranchidae</taxon>
        <taxon>Elysia</taxon>
    </lineage>
</organism>
<keyword evidence="3" id="KW-0813">Transport</keyword>
<keyword evidence="6 12" id="KW-1133">Transmembrane helix</keyword>
<feature type="transmembrane region" description="Helical" evidence="12">
    <location>
        <begin position="12"/>
        <end position="31"/>
    </location>
</feature>
<feature type="transmembrane region" description="Helical" evidence="12">
    <location>
        <begin position="239"/>
        <end position="256"/>
    </location>
</feature>
<comment type="caution">
    <text evidence="13">The sequence shown here is derived from an EMBL/GenBank/DDBJ whole genome shotgun (WGS) entry which is preliminary data.</text>
</comment>
<evidence type="ECO:0000256" key="9">
    <source>
        <dbReference type="ARBA" id="ARBA00023136"/>
    </source>
</evidence>
<feature type="transmembrane region" description="Helical" evidence="12">
    <location>
        <begin position="537"/>
        <end position="557"/>
    </location>
</feature>
<keyword evidence="10" id="KW-0739">Sodium transport</keyword>
<dbReference type="AlphaFoldDB" id="A0AAV4GGY3"/>
<feature type="transmembrane region" description="Helical" evidence="12">
    <location>
        <begin position="440"/>
        <end position="458"/>
    </location>
</feature>
<dbReference type="Gene3D" id="1.20.1730.10">
    <property type="entry name" value="Sodium/glucose cotransporter"/>
    <property type="match status" value="1"/>
</dbReference>
<feature type="transmembrane region" description="Helical" evidence="12">
    <location>
        <begin position="77"/>
        <end position="103"/>
    </location>
</feature>
<evidence type="ECO:0000256" key="10">
    <source>
        <dbReference type="ARBA" id="ARBA00023201"/>
    </source>
</evidence>
<dbReference type="NCBIfam" id="TIGR00813">
    <property type="entry name" value="sss"/>
    <property type="match status" value="1"/>
</dbReference>
<comment type="subcellular location">
    <subcellularLocation>
        <location evidence="1">Cell membrane</location>
        <topology evidence="1">Multi-pass membrane protein</topology>
    </subcellularLocation>
</comment>
<accession>A0AAV4GGY3</accession>
<dbReference type="GO" id="GO:0015293">
    <property type="term" value="F:symporter activity"/>
    <property type="evidence" value="ECO:0007669"/>
    <property type="project" value="TreeGrafter"/>
</dbReference>
<evidence type="ECO:0000256" key="5">
    <source>
        <dbReference type="ARBA" id="ARBA00022692"/>
    </source>
</evidence>
<dbReference type="Pfam" id="PF00474">
    <property type="entry name" value="SSF"/>
    <property type="match status" value="1"/>
</dbReference>
<keyword evidence="9 12" id="KW-0472">Membrane</keyword>
<dbReference type="GO" id="GO:0006814">
    <property type="term" value="P:sodium ion transport"/>
    <property type="evidence" value="ECO:0007669"/>
    <property type="project" value="UniProtKB-KW"/>
</dbReference>
<proteinExistence type="inferred from homology"/>
<evidence type="ECO:0000256" key="1">
    <source>
        <dbReference type="ARBA" id="ARBA00004651"/>
    </source>
</evidence>
<dbReference type="PANTHER" id="PTHR42985:SF40">
    <property type="entry name" value="LD47995P-RELATED"/>
    <property type="match status" value="1"/>
</dbReference>
<feature type="transmembrane region" description="Helical" evidence="12">
    <location>
        <begin position="414"/>
        <end position="433"/>
    </location>
</feature>
<feature type="transmembrane region" description="Helical" evidence="12">
    <location>
        <begin position="339"/>
        <end position="361"/>
    </location>
</feature>
<evidence type="ECO:0000256" key="2">
    <source>
        <dbReference type="ARBA" id="ARBA00006434"/>
    </source>
</evidence>
<sequence>MSSDPKLTVPDYVVATVILTIPVGVGIWYAIRDAKKATREEYLLGGRRMALLPVALSIFITFQSAVSQIGIPADVFFYGFIYVVSALGIALSFLLGYVTVVPLMYPLHITSLYEYLKLRYKSEAVRMVSTVVGMLATICYMAIALLSPGLALQASAGLPLWVTIAVFGAVCTVYTAIGGIKSVIWTDAFQTVVVFVGTLVIIIKACITVGGLGEAWHLAQAGGITDFRRFNPDPTIRHNLWALVIGHCFIWLVNGFNQSTLQRISSMKNLKDAKRAFLVMVPCILTYTTMFSLTGLVIFAYFSLQECDPYKGKLISNRNQLAPYFVLHAMQDLPGMTGLYISILCCGGLSTLSSGINALAANTVEDVMRQPLRSLSEGTITLLTKLFVLFYGGIIIGLAYLAKSLKGPITQMASSVFGACGSPILGIFLMGGAVPWANKYGALSGLLASLTFNLWITVGNRVHGVPIEPLPSIGTEGCSKWAGLDNSTDAVDIFLSNFTSSVLFNTVTANSSGIQQGAMGGTSPSEIFPMYKISYDWYSMFGTIVCVVVGLLVSYLTNRCCADVKGRPAIAFSTESRLIFPFLRRFWGIEEPGFAAYNVNIKTSKDDLPMGNF</sequence>
<evidence type="ECO:0000256" key="8">
    <source>
        <dbReference type="ARBA" id="ARBA00023065"/>
    </source>
</evidence>
<comment type="similarity">
    <text evidence="2 11">Belongs to the sodium:solute symporter (SSF) (TC 2.A.21) family.</text>
</comment>
<dbReference type="PROSITE" id="PS50283">
    <property type="entry name" value="NA_SOLUT_SYMP_3"/>
    <property type="match status" value="1"/>
</dbReference>
<dbReference type="PANTHER" id="PTHR42985">
    <property type="entry name" value="SODIUM-COUPLED MONOCARBOXYLATE TRANSPORTER"/>
    <property type="match status" value="1"/>
</dbReference>
<feature type="transmembrane region" description="Helical" evidence="12">
    <location>
        <begin position="158"/>
        <end position="180"/>
    </location>
</feature>
<gene>
    <name evidence="13" type="ORF">ElyMa_002397500</name>
</gene>
<protein>
    <submittedName>
        <fullName evidence="13">Sodium-coupled monocarboxylate transporter 1</fullName>
    </submittedName>
</protein>
<evidence type="ECO:0000256" key="3">
    <source>
        <dbReference type="ARBA" id="ARBA00022448"/>
    </source>
</evidence>
<evidence type="ECO:0000313" key="13">
    <source>
        <dbReference type="EMBL" id="GFR83645.1"/>
    </source>
</evidence>
<evidence type="ECO:0000256" key="4">
    <source>
        <dbReference type="ARBA" id="ARBA00022475"/>
    </source>
</evidence>
<name>A0AAV4GGY3_9GAST</name>
<keyword evidence="4" id="KW-1003">Cell membrane</keyword>
<keyword evidence="14" id="KW-1185">Reference proteome</keyword>
<evidence type="ECO:0000256" key="7">
    <source>
        <dbReference type="ARBA" id="ARBA00023053"/>
    </source>
</evidence>
<evidence type="ECO:0000256" key="11">
    <source>
        <dbReference type="RuleBase" id="RU362091"/>
    </source>
</evidence>
<evidence type="ECO:0000256" key="12">
    <source>
        <dbReference type="SAM" id="Phobius"/>
    </source>
</evidence>
<keyword evidence="8" id="KW-0406">Ion transport</keyword>
<evidence type="ECO:0000256" key="6">
    <source>
        <dbReference type="ARBA" id="ARBA00022989"/>
    </source>
</evidence>
<keyword evidence="5 12" id="KW-0812">Transmembrane</keyword>
<dbReference type="InterPro" id="IPR001734">
    <property type="entry name" value="Na/solute_symporter"/>
</dbReference>
<reference evidence="13 14" key="1">
    <citation type="journal article" date="2021" name="Elife">
        <title>Chloroplast acquisition without the gene transfer in kleptoplastic sea slugs, Plakobranchus ocellatus.</title>
        <authorList>
            <person name="Maeda T."/>
            <person name="Takahashi S."/>
            <person name="Yoshida T."/>
            <person name="Shimamura S."/>
            <person name="Takaki Y."/>
            <person name="Nagai Y."/>
            <person name="Toyoda A."/>
            <person name="Suzuki Y."/>
            <person name="Arimoto A."/>
            <person name="Ishii H."/>
            <person name="Satoh N."/>
            <person name="Nishiyama T."/>
            <person name="Hasebe M."/>
            <person name="Maruyama T."/>
            <person name="Minagawa J."/>
            <person name="Obokata J."/>
            <person name="Shigenobu S."/>
        </authorList>
    </citation>
    <scope>NUCLEOTIDE SEQUENCE [LARGE SCALE GENOMIC DNA]</scope>
</reference>
<feature type="transmembrane region" description="Helical" evidence="12">
    <location>
        <begin position="51"/>
        <end position="71"/>
    </location>
</feature>
<dbReference type="InterPro" id="IPR051163">
    <property type="entry name" value="Sodium:Solute_Symporter_SSF"/>
</dbReference>
<dbReference type="GO" id="GO:0005886">
    <property type="term" value="C:plasma membrane"/>
    <property type="evidence" value="ECO:0007669"/>
    <property type="project" value="UniProtKB-SubCell"/>
</dbReference>
<dbReference type="EMBL" id="BMAT01004924">
    <property type="protein sequence ID" value="GFR83645.1"/>
    <property type="molecule type" value="Genomic_DNA"/>
</dbReference>